<protein>
    <submittedName>
        <fullName evidence="7">Putative transcription factor interactor and regulator Znf-B family</fullName>
    </submittedName>
</protein>
<comment type="caution">
    <text evidence="7">The sequence shown here is derived from an EMBL/GenBank/DDBJ whole genome shotgun (WGS) entry which is preliminary data.</text>
</comment>
<dbReference type="InterPro" id="IPR049808">
    <property type="entry name" value="CONSTANS-like_Bbox1"/>
</dbReference>
<dbReference type="Pfam" id="PF00643">
    <property type="entry name" value="zf-B_box"/>
    <property type="match status" value="1"/>
</dbReference>
<feature type="domain" description="B box-type" evidence="6">
    <location>
        <begin position="1"/>
        <end position="45"/>
    </location>
</feature>
<feature type="compositionally biased region" description="Acidic residues" evidence="5">
    <location>
        <begin position="79"/>
        <end position="117"/>
    </location>
</feature>
<accession>A0A2P6S2N5</accession>
<dbReference type="PANTHER" id="PTHR31717:SF60">
    <property type="entry name" value="B-BOX TYPE ZINC FINGER FAMILY PROTEIN"/>
    <property type="match status" value="1"/>
</dbReference>
<dbReference type="Proteomes" id="UP000238479">
    <property type="component" value="Chromosome 2"/>
</dbReference>
<dbReference type="STRING" id="74649.A0A2P6S2N5"/>
<evidence type="ECO:0000259" key="6">
    <source>
        <dbReference type="PROSITE" id="PS50119"/>
    </source>
</evidence>
<dbReference type="SMART" id="SM00336">
    <property type="entry name" value="BBOX"/>
    <property type="match status" value="1"/>
</dbReference>
<reference evidence="7 8" key="1">
    <citation type="journal article" date="2018" name="Nat. Genet.">
        <title>The Rosa genome provides new insights in the design of modern roses.</title>
        <authorList>
            <person name="Bendahmane M."/>
        </authorList>
    </citation>
    <scope>NUCLEOTIDE SEQUENCE [LARGE SCALE GENOMIC DNA]</scope>
    <source>
        <strain evidence="8">cv. Old Blush</strain>
    </source>
</reference>
<evidence type="ECO:0000256" key="4">
    <source>
        <dbReference type="PROSITE-ProRule" id="PRU00024"/>
    </source>
</evidence>
<keyword evidence="1" id="KW-0479">Metal-binding</keyword>
<dbReference type="GO" id="GO:0008270">
    <property type="term" value="F:zinc ion binding"/>
    <property type="evidence" value="ECO:0007669"/>
    <property type="project" value="UniProtKB-KW"/>
</dbReference>
<dbReference type="Gramene" id="PRQ52949">
    <property type="protein sequence ID" value="PRQ52949"/>
    <property type="gene ID" value="RchiOBHm_Chr2g0161131"/>
</dbReference>
<name>A0A2P6S2N5_ROSCH</name>
<sequence length="255" mass="28173">MKNCELCHLTARTYCESDQAILCWDCDFKVHGANFLVARHSRTLLCHACHAPTAWKASGEKLGHTFSVCERCVARNESRDDEEESQAGNDDATDDDDLDDSDYDDDDGDIDFDEDGDNQVVPWGSTPPPPAASSTSSDEVNNDGRYGRRSFGVVSLKRTRDNASDLRSLDDLRRLAARLRGETAGTAHSGRSETDSGATLIDCRRPSKDRRVDLNGSGPRFSPAIESTRRNLRQNGRRLSEAVDLDSSEPRIPPI</sequence>
<evidence type="ECO:0000313" key="8">
    <source>
        <dbReference type="Proteomes" id="UP000238479"/>
    </source>
</evidence>
<dbReference type="EMBL" id="PDCK01000040">
    <property type="protein sequence ID" value="PRQ52949.1"/>
    <property type="molecule type" value="Genomic_DNA"/>
</dbReference>
<feature type="region of interest" description="Disordered" evidence="5">
    <location>
        <begin position="78"/>
        <end position="147"/>
    </location>
</feature>
<dbReference type="OrthoDB" id="153872at2759"/>
<organism evidence="7 8">
    <name type="scientific">Rosa chinensis</name>
    <name type="common">China rose</name>
    <dbReference type="NCBI Taxonomy" id="74649"/>
    <lineage>
        <taxon>Eukaryota</taxon>
        <taxon>Viridiplantae</taxon>
        <taxon>Streptophyta</taxon>
        <taxon>Embryophyta</taxon>
        <taxon>Tracheophyta</taxon>
        <taxon>Spermatophyta</taxon>
        <taxon>Magnoliopsida</taxon>
        <taxon>eudicotyledons</taxon>
        <taxon>Gunneridae</taxon>
        <taxon>Pentapetalae</taxon>
        <taxon>rosids</taxon>
        <taxon>fabids</taxon>
        <taxon>Rosales</taxon>
        <taxon>Rosaceae</taxon>
        <taxon>Rosoideae</taxon>
        <taxon>Rosoideae incertae sedis</taxon>
        <taxon>Rosa</taxon>
    </lineage>
</organism>
<evidence type="ECO:0000256" key="5">
    <source>
        <dbReference type="SAM" id="MobiDB-lite"/>
    </source>
</evidence>
<dbReference type="CDD" id="cd19821">
    <property type="entry name" value="Bbox1_BBX-like"/>
    <property type="match status" value="1"/>
</dbReference>
<keyword evidence="2 4" id="KW-0863">Zinc-finger</keyword>
<gene>
    <name evidence="7" type="ORF">RchiOBHm_Chr2g0161131</name>
</gene>
<evidence type="ECO:0000256" key="2">
    <source>
        <dbReference type="ARBA" id="ARBA00022771"/>
    </source>
</evidence>
<dbReference type="InterPro" id="IPR000315">
    <property type="entry name" value="Znf_B-box"/>
</dbReference>
<keyword evidence="3" id="KW-0862">Zinc</keyword>
<dbReference type="OMA" id="ESCFTIP"/>
<dbReference type="PROSITE" id="PS50119">
    <property type="entry name" value="ZF_BBOX"/>
    <property type="match status" value="1"/>
</dbReference>
<dbReference type="PANTHER" id="PTHR31717">
    <property type="entry name" value="ZINC FINGER PROTEIN CONSTANS-LIKE 10"/>
    <property type="match status" value="1"/>
</dbReference>
<dbReference type="AlphaFoldDB" id="A0A2P6S2N5"/>
<evidence type="ECO:0000256" key="1">
    <source>
        <dbReference type="ARBA" id="ARBA00022723"/>
    </source>
</evidence>
<evidence type="ECO:0000256" key="3">
    <source>
        <dbReference type="ARBA" id="ARBA00022833"/>
    </source>
</evidence>
<feature type="region of interest" description="Disordered" evidence="5">
    <location>
        <begin position="206"/>
        <end position="255"/>
    </location>
</feature>
<evidence type="ECO:0000313" key="7">
    <source>
        <dbReference type="EMBL" id="PRQ52949.1"/>
    </source>
</evidence>
<keyword evidence="8" id="KW-1185">Reference proteome</keyword>
<proteinExistence type="predicted"/>